<evidence type="ECO:0000313" key="2">
    <source>
        <dbReference type="Proteomes" id="UP001148786"/>
    </source>
</evidence>
<dbReference type="Proteomes" id="UP001148786">
    <property type="component" value="Unassembled WGS sequence"/>
</dbReference>
<proteinExistence type="predicted"/>
<comment type="caution">
    <text evidence="1">The sequence shown here is derived from an EMBL/GenBank/DDBJ whole genome shotgun (WGS) entry which is preliminary data.</text>
</comment>
<evidence type="ECO:0000313" key="1">
    <source>
        <dbReference type="EMBL" id="KAJ3510941.1"/>
    </source>
</evidence>
<reference evidence="1" key="1">
    <citation type="submission" date="2022-07" db="EMBL/GenBank/DDBJ databases">
        <title>Genome Sequence of Agrocybe chaxingu.</title>
        <authorList>
            <person name="Buettner E."/>
        </authorList>
    </citation>
    <scope>NUCLEOTIDE SEQUENCE</scope>
    <source>
        <strain evidence="1">MP-N11</strain>
    </source>
</reference>
<gene>
    <name evidence="1" type="ORF">NLJ89_g4384</name>
</gene>
<organism evidence="1 2">
    <name type="scientific">Agrocybe chaxingu</name>
    <dbReference type="NCBI Taxonomy" id="84603"/>
    <lineage>
        <taxon>Eukaryota</taxon>
        <taxon>Fungi</taxon>
        <taxon>Dikarya</taxon>
        <taxon>Basidiomycota</taxon>
        <taxon>Agaricomycotina</taxon>
        <taxon>Agaricomycetes</taxon>
        <taxon>Agaricomycetidae</taxon>
        <taxon>Agaricales</taxon>
        <taxon>Agaricineae</taxon>
        <taxon>Strophariaceae</taxon>
        <taxon>Agrocybe</taxon>
    </lineage>
</organism>
<dbReference type="EMBL" id="JANKHO010000360">
    <property type="protein sequence ID" value="KAJ3510941.1"/>
    <property type="molecule type" value="Genomic_DNA"/>
</dbReference>
<accession>A0A9W8K373</accession>
<dbReference type="AlphaFoldDB" id="A0A9W8K373"/>
<name>A0A9W8K373_9AGAR</name>
<dbReference type="OrthoDB" id="3365917at2759"/>
<protein>
    <submittedName>
        <fullName evidence="1">Uncharacterized protein</fullName>
    </submittedName>
</protein>
<keyword evidence="2" id="KW-1185">Reference proteome</keyword>
<sequence length="221" mass="24234">MSLCFMDLPTTHTAEEEPEIKWYGSGFYDSNDTPGVFGRNFTFVFWPIAWPVAFVPFLLAPELGPASNANRPGGVLMSLQIPSSKGSDMFRVVSDEFTVDSLSDSVQDNCKDLIGTLSSAVNISDTVPQSFPQAEQVLYYYRASSVALTWDSLNDTAAMLQNYTVASAPGPSVDTDAYKLVECLNRTIVDTVPLFDSAFMKYQAPGGMTLALILLIMHLLR</sequence>